<accession>A0A9D2RIP7</accession>
<evidence type="ECO:0000256" key="1">
    <source>
        <dbReference type="ARBA" id="ARBA00023015"/>
    </source>
</evidence>
<name>A0A9D2RIP7_9FIRM</name>
<dbReference type="AlphaFoldDB" id="A0A9D2RIP7"/>
<evidence type="ECO:0000313" key="6">
    <source>
        <dbReference type="Proteomes" id="UP000823909"/>
    </source>
</evidence>
<keyword evidence="3" id="KW-0804">Transcription</keyword>
<dbReference type="CDD" id="cd06267">
    <property type="entry name" value="PBP1_LacI_sugar_binding-like"/>
    <property type="match status" value="1"/>
</dbReference>
<dbReference type="InterPro" id="IPR046335">
    <property type="entry name" value="LacI/GalR-like_sensor"/>
</dbReference>
<protein>
    <submittedName>
        <fullName evidence="5">LacI family transcriptional regulator</fullName>
    </submittedName>
</protein>
<dbReference type="SUPFAM" id="SSF53822">
    <property type="entry name" value="Periplasmic binding protein-like I"/>
    <property type="match status" value="1"/>
</dbReference>
<dbReference type="PANTHER" id="PTHR30146:SF24">
    <property type="entry name" value="XYLOSE OPERON REGULATORY PROTEIN"/>
    <property type="match status" value="1"/>
</dbReference>
<dbReference type="GO" id="GO:0003700">
    <property type="term" value="F:DNA-binding transcription factor activity"/>
    <property type="evidence" value="ECO:0007669"/>
    <property type="project" value="TreeGrafter"/>
</dbReference>
<dbReference type="InterPro" id="IPR028082">
    <property type="entry name" value="Peripla_BP_I"/>
</dbReference>
<feature type="domain" description="HTH lacI-type" evidence="4">
    <location>
        <begin position="1"/>
        <end position="56"/>
    </location>
</feature>
<proteinExistence type="predicted"/>
<evidence type="ECO:0000256" key="2">
    <source>
        <dbReference type="ARBA" id="ARBA00023125"/>
    </source>
</evidence>
<dbReference type="PANTHER" id="PTHR30146">
    <property type="entry name" value="LACI-RELATED TRANSCRIPTIONAL REPRESSOR"/>
    <property type="match status" value="1"/>
</dbReference>
<dbReference type="CDD" id="cd01392">
    <property type="entry name" value="HTH_LacI"/>
    <property type="match status" value="1"/>
</dbReference>
<reference evidence="5" key="2">
    <citation type="submission" date="2021-04" db="EMBL/GenBank/DDBJ databases">
        <authorList>
            <person name="Gilroy R."/>
        </authorList>
    </citation>
    <scope>NUCLEOTIDE SEQUENCE</scope>
    <source>
        <strain evidence="5">ChiBcec15-3976</strain>
    </source>
</reference>
<dbReference type="InterPro" id="IPR000843">
    <property type="entry name" value="HTH_LacI"/>
</dbReference>
<dbReference type="Gene3D" id="3.40.50.2300">
    <property type="match status" value="2"/>
</dbReference>
<dbReference type="GO" id="GO:0000976">
    <property type="term" value="F:transcription cis-regulatory region binding"/>
    <property type="evidence" value="ECO:0007669"/>
    <property type="project" value="TreeGrafter"/>
</dbReference>
<sequence length="339" mass="37246">MTLKDIAEKAGVSMMTVSNVINKKTNRVSPQTAARINAIIKESGYVPNLSARSLTNRKTNIIGVIITWHEPEPEINFLENPYISSMVGTIERELRNQGYYILVRSIFSLSDLSVLLKNWSVDGIIFLYPNCDQYLEEFLPVASCPIAVFDSAITDPDLINICSDDQQGLYLATKYIINNGHQQIAFIGDRGTGVVISRRFEGYRQALEENGIQYRPELVYPVPPSYEGGIEAGKMLASSRNRATAAVTTADICAIGVMEGARLGGCRIPIDLSIMGYDNLSLCQYTYPKLSSVSQNVTEKATTAVNLLLEKIQTGTLSGPSKVTTNVEIVARQSVVSLF</sequence>
<dbReference type="PRINTS" id="PR00036">
    <property type="entry name" value="HTHLACI"/>
</dbReference>
<evidence type="ECO:0000256" key="3">
    <source>
        <dbReference type="ARBA" id="ARBA00023163"/>
    </source>
</evidence>
<gene>
    <name evidence="5" type="ORF">H9910_08395</name>
</gene>
<keyword evidence="1" id="KW-0805">Transcription regulation</keyword>
<dbReference type="Pfam" id="PF13377">
    <property type="entry name" value="Peripla_BP_3"/>
    <property type="match status" value="1"/>
</dbReference>
<evidence type="ECO:0000313" key="5">
    <source>
        <dbReference type="EMBL" id="HJD43011.1"/>
    </source>
</evidence>
<comment type="caution">
    <text evidence="5">The sequence shown here is derived from an EMBL/GenBank/DDBJ whole genome shotgun (WGS) entry which is preliminary data.</text>
</comment>
<dbReference type="SUPFAM" id="SSF47413">
    <property type="entry name" value="lambda repressor-like DNA-binding domains"/>
    <property type="match status" value="1"/>
</dbReference>
<dbReference type="Gene3D" id="1.10.260.40">
    <property type="entry name" value="lambda repressor-like DNA-binding domains"/>
    <property type="match status" value="1"/>
</dbReference>
<organism evidence="5 6">
    <name type="scientific">Candidatus Mediterraneibacter quadrami</name>
    <dbReference type="NCBI Taxonomy" id="2838684"/>
    <lineage>
        <taxon>Bacteria</taxon>
        <taxon>Bacillati</taxon>
        <taxon>Bacillota</taxon>
        <taxon>Clostridia</taxon>
        <taxon>Lachnospirales</taxon>
        <taxon>Lachnospiraceae</taxon>
        <taxon>Mediterraneibacter</taxon>
    </lineage>
</organism>
<dbReference type="EMBL" id="DWUU01000048">
    <property type="protein sequence ID" value="HJD43011.1"/>
    <property type="molecule type" value="Genomic_DNA"/>
</dbReference>
<dbReference type="SMART" id="SM00354">
    <property type="entry name" value="HTH_LACI"/>
    <property type="match status" value="1"/>
</dbReference>
<keyword evidence="2" id="KW-0238">DNA-binding</keyword>
<dbReference type="Pfam" id="PF00356">
    <property type="entry name" value="LacI"/>
    <property type="match status" value="1"/>
</dbReference>
<evidence type="ECO:0000259" key="4">
    <source>
        <dbReference type="PROSITE" id="PS50932"/>
    </source>
</evidence>
<dbReference type="PROSITE" id="PS50932">
    <property type="entry name" value="HTH_LACI_2"/>
    <property type="match status" value="1"/>
</dbReference>
<dbReference type="PROSITE" id="PS00356">
    <property type="entry name" value="HTH_LACI_1"/>
    <property type="match status" value="1"/>
</dbReference>
<dbReference type="Proteomes" id="UP000823909">
    <property type="component" value="Unassembled WGS sequence"/>
</dbReference>
<dbReference type="InterPro" id="IPR010982">
    <property type="entry name" value="Lambda_DNA-bd_dom_sf"/>
</dbReference>
<reference evidence="5" key="1">
    <citation type="journal article" date="2021" name="PeerJ">
        <title>Extensive microbial diversity within the chicken gut microbiome revealed by metagenomics and culture.</title>
        <authorList>
            <person name="Gilroy R."/>
            <person name="Ravi A."/>
            <person name="Getino M."/>
            <person name="Pursley I."/>
            <person name="Horton D.L."/>
            <person name="Alikhan N.F."/>
            <person name="Baker D."/>
            <person name="Gharbi K."/>
            <person name="Hall N."/>
            <person name="Watson M."/>
            <person name="Adriaenssens E.M."/>
            <person name="Foster-Nyarko E."/>
            <person name="Jarju S."/>
            <person name="Secka A."/>
            <person name="Antonio M."/>
            <person name="Oren A."/>
            <person name="Chaudhuri R.R."/>
            <person name="La Ragione R."/>
            <person name="Hildebrand F."/>
            <person name="Pallen M.J."/>
        </authorList>
    </citation>
    <scope>NUCLEOTIDE SEQUENCE</scope>
    <source>
        <strain evidence="5">ChiBcec15-3976</strain>
    </source>
</reference>